<name>A0A8J3YFP0_9ACTN</name>
<dbReference type="SUPFAM" id="SSF58104">
    <property type="entry name" value="Methyl-accepting chemotaxis protein (MCP) signaling domain"/>
    <property type="match status" value="1"/>
</dbReference>
<comment type="caution">
    <text evidence="9">The sequence shown here is derived from an EMBL/GenBank/DDBJ whole genome shotgun (WGS) entry which is preliminary data.</text>
</comment>
<evidence type="ECO:0000259" key="8">
    <source>
        <dbReference type="PROSITE" id="PS50885"/>
    </source>
</evidence>
<evidence type="ECO:0000256" key="6">
    <source>
        <dbReference type="SAM" id="Phobius"/>
    </source>
</evidence>
<reference evidence="9" key="1">
    <citation type="submission" date="2021-01" db="EMBL/GenBank/DDBJ databases">
        <title>Whole genome shotgun sequence of Virgisporangium aliadipatigenens NBRC 105644.</title>
        <authorList>
            <person name="Komaki H."/>
            <person name="Tamura T."/>
        </authorList>
    </citation>
    <scope>NUCLEOTIDE SEQUENCE</scope>
    <source>
        <strain evidence="9">NBRC 105644</strain>
    </source>
</reference>
<feature type="domain" description="Methyl-accepting transducer" evidence="7">
    <location>
        <begin position="292"/>
        <end position="521"/>
    </location>
</feature>
<proteinExistence type="inferred from homology"/>
<dbReference type="PROSITE" id="PS50111">
    <property type="entry name" value="CHEMOTAXIS_TRANSDUC_2"/>
    <property type="match status" value="1"/>
</dbReference>
<dbReference type="InterPro" id="IPR004090">
    <property type="entry name" value="Chemotax_Me-accpt_rcpt"/>
</dbReference>
<dbReference type="GO" id="GO:0016020">
    <property type="term" value="C:membrane"/>
    <property type="evidence" value="ECO:0007669"/>
    <property type="project" value="InterPro"/>
</dbReference>
<dbReference type="InterPro" id="IPR004089">
    <property type="entry name" value="MCPsignal_dom"/>
</dbReference>
<comment type="similarity">
    <text evidence="4">Belongs to the methyl-accepting chemotaxis (MCP) protein family.</text>
</comment>
<dbReference type="AlphaFoldDB" id="A0A8J3YFP0"/>
<evidence type="ECO:0000256" key="3">
    <source>
        <dbReference type="ARBA" id="ARBA00023224"/>
    </source>
</evidence>
<evidence type="ECO:0000256" key="1">
    <source>
        <dbReference type="ARBA" id="ARBA00022692"/>
    </source>
</evidence>
<dbReference type="Gene3D" id="1.10.287.950">
    <property type="entry name" value="Methyl-accepting chemotaxis protein"/>
    <property type="match status" value="1"/>
</dbReference>
<evidence type="ECO:0000259" key="7">
    <source>
        <dbReference type="PROSITE" id="PS50111"/>
    </source>
</evidence>
<dbReference type="CDD" id="cd06225">
    <property type="entry name" value="HAMP"/>
    <property type="match status" value="1"/>
</dbReference>
<keyword evidence="10" id="KW-1185">Reference proteome</keyword>
<feature type="transmembrane region" description="Helical" evidence="6">
    <location>
        <begin position="199"/>
        <end position="218"/>
    </location>
</feature>
<dbReference type="EMBL" id="BOPF01000002">
    <property type="protein sequence ID" value="GIJ43562.1"/>
    <property type="molecule type" value="Genomic_DNA"/>
</dbReference>
<keyword evidence="6" id="KW-0472">Membrane</keyword>
<feature type="domain" description="HAMP" evidence="8">
    <location>
        <begin position="219"/>
        <end position="273"/>
    </location>
</feature>
<keyword evidence="2 6" id="KW-1133">Transmembrane helix</keyword>
<dbReference type="SMART" id="SM00283">
    <property type="entry name" value="MA"/>
    <property type="match status" value="1"/>
</dbReference>
<protein>
    <recommendedName>
        <fullName evidence="11">Methyl-accepting chemotaxis protein</fullName>
    </recommendedName>
</protein>
<dbReference type="Proteomes" id="UP000619260">
    <property type="component" value="Unassembled WGS sequence"/>
</dbReference>
<dbReference type="PANTHER" id="PTHR32089">
    <property type="entry name" value="METHYL-ACCEPTING CHEMOTAXIS PROTEIN MCPB"/>
    <property type="match status" value="1"/>
</dbReference>
<evidence type="ECO:0000256" key="4">
    <source>
        <dbReference type="ARBA" id="ARBA00029447"/>
    </source>
</evidence>
<gene>
    <name evidence="9" type="ORF">Val02_04480</name>
</gene>
<evidence type="ECO:0000313" key="9">
    <source>
        <dbReference type="EMBL" id="GIJ43562.1"/>
    </source>
</evidence>
<evidence type="ECO:0000256" key="2">
    <source>
        <dbReference type="ARBA" id="ARBA00022989"/>
    </source>
</evidence>
<keyword evidence="3 5" id="KW-0807">Transducer</keyword>
<dbReference type="RefSeq" id="WP_203897120.1">
    <property type="nucleotide sequence ID" value="NZ_BOPF01000002.1"/>
</dbReference>
<dbReference type="PROSITE" id="PS50885">
    <property type="entry name" value="HAMP"/>
    <property type="match status" value="1"/>
</dbReference>
<dbReference type="Pfam" id="PF00672">
    <property type="entry name" value="HAMP"/>
    <property type="match status" value="1"/>
</dbReference>
<dbReference type="GO" id="GO:0007165">
    <property type="term" value="P:signal transduction"/>
    <property type="evidence" value="ECO:0007669"/>
    <property type="project" value="UniProtKB-KW"/>
</dbReference>
<dbReference type="SMART" id="SM00304">
    <property type="entry name" value="HAMP"/>
    <property type="match status" value="1"/>
</dbReference>
<accession>A0A8J3YFP0</accession>
<evidence type="ECO:0000313" key="10">
    <source>
        <dbReference type="Proteomes" id="UP000619260"/>
    </source>
</evidence>
<dbReference type="GO" id="GO:0006935">
    <property type="term" value="P:chemotaxis"/>
    <property type="evidence" value="ECO:0007669"/>
    <property type="project" value="InterPro"/>
</dbReference>
<dbReference type="PANTHER" id="PTHR32089:SF112">
    <property type="entry name" value="LYSOZYME-LIKE PROTEIN-RELATED"/>
    <property type="match status" value="1"/>
</dbReference>
<dbReference type="PRINTS" id="PR00260">
    <property type="entry name" value="CHEMTRNSDUCR"/>
</dbReference>
<evidence type="ECO:0008006" key="11">
    <source>
        <dbReference type="Google" id="ProtNLM"/>
    </source>
</evidence>
<keyword evidence="1 6" id="KW-0812">Transmembrane</keyword>
<organism evidence="9 10">
    <name type="scientific">Virgisporangium aliadipatigenens</name>
    <dbReference type="NCBI Taxonomy" id="741659"/>
    <lineage>
        <taxon>Bacteria</taxon>
        <taxon>Bacillati</taxon>
        <taxon>Actinomycetota</taxon>
        <taxon>Actinomycetes</taxon>
        <taxon>Micromonosporales</taxon>
        <taxon>Micromonosporaceae</taxon>
        <taxon>Virgisporangium</taxon>
    </lineage>
</organism>
<dbReference type="GO" id="GO:0004888">
    <property type="term" value="F:transmembrane signaling receptor activity"/>
    <property type="evidence" value="ECO:0007669"/>
    <property type="project" value="InterPro"/>
</dbReference>
<sequence>MRNLSIRLRLFAGFGLLLAVVAALVAVGYVGFDTQTRSTSEVRDSAELTRHALDVKYLAADWNGWQTAYAFDVVRGLPGATDDGASSRKAFLEATERLRAALDALDRSPRLTGAERQAVREAAAAVDAFMATDVELVAAYRTGRPETIRAANELVVGAEIENYERVTAAVDTLVGLIVEDENATVAAAADSAGSGRSTMLVVGLLCLLVAGASTPLLVRSITRPLAELRARLVDIADGDGDLTARLDASGRDELAGVAGAFNRFNERVQGLVRQMADAGAELARSSAGLSALSNRLAAGAEETSTQATTVSTAAAQVSDSVRLVAAGVDEMGASIAEIASSAGDAAGVAREAADMAESADATISALGRSSEEIGNVVRLINAIAAQTDLLALNATIEAARAGSAGLGFAVVANEVKELAQETARATGDITARIDAIRGDADAAIGSVQRIGTVIGRINGYATTIASAVEEQTATVGEIGRGVGEAATGSAHIAENITGVADASTDTAKAAEEASAGVEAITGVVAGLAATVNRFRY</sequence>
<dbReference type="Pfam" id="PF00015">
    <property type="entry name" value="MCPsignal"/>
    <property type="match status" value="1"/>
</dbReference>
<dbReference type="InterPro" id="IPR003660">
    <property type="entry name" value="HAMP_dom"/>
</dbReference>
<evidence type="ECO:0000256" key="5">
    <source>
        <dbReference type="PROSITE-ProRule" id="PRU00284"/>
    </source>
</evidence>